<sequence>MKRRGAAAGFDEASDRRGTVNTGATAPDGLFIREISVKAGADGGYAMELPAVRRLGKLVLTAPVTFFVGENGSGKSTILEAIAIACGFNPEGGTRNFCFKTSDSHASLWQALHIVRGARRPGDGFFLRAESFYNVATKIDELDRETPLGPRLIDSYGGRSMHAQSHGESFLSLVVNRFGGQGLYLLDEPEAALSVTGQLALLARLRILVQNGSQFIIASHSPVLTAYPDAAIYQFSHAGVERVSYSDTDAYVLTRQFLNNPGQMLRELFEE</sequence>
<evidence type="ECO:0000256" key="8">
    <source>
        <dbReference type="SAM" id="MobiDB-lite"/>
    </source>
</evidence>
<keyword evidence="4" id="KW-0410">Iron transport</keyword>
<evidence type="ECO:0000256" key="2">
    <source>
        <dbReference type="ARBA" id="ARBA00022448"/>
    </source>
</evidence>
<proteinExistence type="predicted"/>
<dbReference type="InterPro" id="IPR027417">
    <property type="entry name" value="P-loop_NTPase"/>
</dbReference>
<name>A0A174UA19_9FIRM</name>
<dbReference type="AlphaFoldDB" id="A0A174UA19"/>
<dbReference type="SUPFAM" id="SSF52540">
    <property type="entry name" value="P-loop containing nucleoside triphosphate hydrolases"/>
    <property type="match status" value="1"/>
</dbReference>
<dbReference type="GO" id="GO:0016887">
    <property type="term" value="F:ATP hydrolysis activity"/>
    <property type="evidence" value="ECO:0007669"/>
    <property type="project" value="InterPro"/>
</dbReference>
<keyword evidence="6" id="KW-0406">Ion transport</keyword>
<evidence type="ECO:0000256" key="1">
    <source>
        <dbReference type="ARBA" id="ARBA00004202"/>
    </source>
</evidence>
<evidence type="ECO:0000313" key="10">
    <source>
        <dbReference type="EMBL" id="CUQ16858.1"/>
    </source>
</evidence>
<dbReference type="Proteomes" id="UP000095765">
    <property type="component" value="Unassembled WGS sequence"/>
</dbReference>
<evidence type="ECO:0000259" key="9">
    <source>
        <dbReference type="SMART" id="SM00382"/>
    </source>
</evidence>
<reference evidence="10 11" key="1">
    <citation type="submission" date="2015-09" db="EMBL/GenBank/DDBJ databases">
        <authorList>
            <consortium name="Pathogen Informatics"/>
        </authorList>
    </citation>
    <scope>NUCLEOTIDE SEQUENCE [LARGE SCALE GENOMIC DNA]</scope>
    <source>
        <strain evidence="10 11">2789STDY5834939</strain>
    </source>
</reference>
<feature type="region of interest" description="Disordered" evidence="8">
    <location>
        <begin position="1"/>
        <end position="21"/>
    </location>
</feature>
<evidence type="ECO:0000256" key="7">
    <source>
        <dbReference type="ARBA" id="ARBA00023136"/>
    </source>
</evidence>
<dbReference type="SMART" id="SM00382">
    <property type="entry name" value="AAA"/>
    <property type="match status" value="1"/>
</dbReference>
<evidence type="ECO:0000313" key="11">
    <source>
        <dbReference type="Proteomes" id="UP000095765"/>
    </source>
</evidence>
<dbReference type="InterPro" id="IPR038729">
    <property type="entry name" value="Rad50/SbcC_AAA"/>
</dbReference>
<dbReference type="EMBL" id="CZBE01000032">
    <property type="protein sequence ID" value="CUQ16858.1"/>
    <property type="molecule type" value="Genomic_DNA"/>
</dbReference>
<evidence type="ECO:0000256" key="3">
    <source>
        <dbReference type="ARBA" id="ARBA00022475"/>
    </source>
</evidence>
<keyword evidence="3" id="KW-1003">Cell membrane</keyword>
<dbReference type="GO" id="GO:0006302">
    <property type="term" value="P:double-strand break repair"/>
    <property type="evidence" value="ECO:0007669"/>
    <property type="project" value="InterPro"/>
</dbReference>
<gene>
    <name evidence="10" type="ORF">ERS852551_03399</name>
</gene>
<evidence type="ECO:0000256" key="5">
    <source>
        <dbReference type="ARBA" id="ARBA00023004"/>
    </source>
</evidence>
<dbReference type="GO" id="GO:0005886">
    <property type="term" value="C:plasma membrane"/>
    <property type="evidence" value="ECO:0007669"/>
    <property type="project" value="UniProtKB-SubCell"/>
</dbReference>
<dbReference type="Pfam" id="PF13476">
    <property type="entry name" value="AAA_23"/>
    <property type="match status" value="1"/>
</dbReference>
<dbReference type="InterPro" id="IPR003593">
    <property type="entry name" value="AAA+_ATPase"/>
</dbReference>
<protein>
    <submittedName>
        <fullName evidence="10">Vitamin B12-transporter ATPase</fullName>
    </submittedName>
</protein>
<dbReference type="PANTHER" id="PTHR42771">
    <property type="entry name" value="IRON(3+)-HYDROXAMATE IMPORT ATP-BINDING PROTEIN FHUC"/>
    <property type="match status" value="1"/>
</dbReference>
<keyword evidence="5" id="KW-0408">Iron</keyword>
<dbReference type="Gene3D" id="3.40.50.300">
    <property type="entry name" value="P-loop containing nucleotide triphosphate hydrolases"/>
    <property type="match status" value="2"/>
</dbReference>
<evidence type="ECO:0000256" key="6">
    <source>
        <dbReference type="ARBA" id="ARBA00023065"/>
    </source>
</evidence>
<accession>A0A174UA19</accession>
<keyword evidence="7" id="KW-0472">Membrane</keyword>
<feature type="domain" description="AAA+ ATPase" evidence="9">
    <location>
        <begin position="61"/>
        <end position="244"/>
    </location>
</feature>
<dbReference type="GO" id="GO:0006826">
    <property type="term" value="P:iron ion transport"/>
    <property type="evidence" value="ECO:0007669"/>
    <property type="project" value="UniProtKB-KW"/>
</dbReference>
<dbReference type="InterPro" id="IPR051535">
    <property type="entry name" value="Siderophore_ABC-ATPase"/>
</dbReference>
<keyword evidence="2" id="KW-0813">Transport</keyword>
<comment type="subcellular location">
    <subcellularLocation>
        <location evidence="1">Cell membrane</location>
        <topology evidence="1">Peripheral membrane protein</topology>
    </subcellularLocation>
</comment>
<evidence type="ECO:0000256" key="4">
    <source>
        <dbReference type="ARBA" id="ARBA00022496"/>
    </source>
</evidence>
<organism evidence="10 11">
    <name type="scientific">Anaerotruncus colihominis</name>
    <dbReference type="NCBI Taxonomy" id="169435"/>
    <lineage>
        <taxon>Bacteria</taxon>
        <taxon>Bacillati</taxon>
        <taxon>Bacillota</taxon>
        <taxon>Clostridia</taxon>
        <taxon>Eubacteriales</taxon>
        <taxon>Oscillospiraceae</taxon>
        <taxon>Anaerotruncus</taxon>
    </lineage>
</organism>
<dbReference type="PANTHER" id="PTHR42771:SF2">
    <property type="entry name" value="IRON(3+)-HYDROXAMATE IMPORT ATP-BINDING PROTEIN FHUC"/>
    <property type="match status" value="1"/>
</dbReference>